<dbReference type="GO" id="GO:0003677">
    <property type="term" value="F:DNA binding"/>
    <property type="evidence" value="ECO:0007669"/>
    <property type="project" value="InterPro"/>
</dbReference>
<dbReference type="EMBL" id="KE145369">
    <property type="protein sequence ID" value="EPE27409.1"/>
    <property type="molecule type" value="Genomic_DNA"/>
</dbReference>
<dbReference type="RefSeq" id="XP_008084768.1">
    <property type="nucleotide sequence ID" value="XM_008086577.1"/>
</dbReference>
<name>S3CQM1_GLAL2</name>
<dbReference type="InterPro" id="IPR007219">
    <property type="entry name" value="XnlR_reg_dom"/>
</dbReference>
<dbReference type="PANTHER" id="PTHR31668:SF10">
    <property type="entry name" value="ZN(II)2CYS6 TRANSCRIPTION FACTOR (EUROFUNG)"/>
    <property type="match status" value="1"/>
</dbReference>
<feature type="region of interest" description="Disordered" evidence="2">
    <location>
        <begin position="1"/>
        <end position="31"/>
    </location>
</feature>
<dbReference type="AlphaFoldDB" id="S3CQM1"/>
<evidence type="ECO:0000313" key="5">
    <source>
        <dbReference type="Proteomes" id="UP000016922"/>
    </source>
</evidence>
<dbReference type="CDD" id="cd12148">
    <property type="entry name" value="fungal_TF_MHR"/>
    <property type="match status" value="1"/>
</dbReference>
<dbReference type="OrthoDB" id="3034343at2759"/>
<keyword evidence="1" id="KW-0539">Nucleus</keyword>
<dbReference type="SMART" id="SM00906">
    <property type="entry name" value="Fungal_trans"/>
    <property type="match status" value="1"/>
</dbReference>
<dbReference type="GO" id="GO:0001080">
    <property type="term" value="P:nitrogen catabolite activation of transcription from RNA polymerase II promoter"/>
    <property type="evidence" value="ECO:0007669"/>
    <property type="project" value="TreeGrafter"/>
</dbReference>
<dbReference type="eggNOG" id="ENOG502RXB4">
    <property type="taxonomic scope" value="Eukaryota"/>
</dbReference>
<sequence length="566" mass="64567">MNGEHSQADPEHSERRGSSLQLSRQYRSKKNQPSDIVIAVVGGGLAAFVKLTKPVVLYAASGEPRTKTKAPREFSLRPVSSIHAPPPSIEPEDITQTSTIFKSRTCLYGGPSSDQDPHLLRHLAFDSTNRFGDANWMVWRMLPRAQDPVFFTVIPNAHLDAHEDIYDTKWLDSIVSPFQDVVIDAYYRHVHPTFPILEPQQLLKQAISEQRVPASLLGAIYTIALPFLDNLGQFTSGKKPDVYALYFYVTTALGYETMTPSLRTVQANVIILQTPPVIIREPNLPGAWTRTSSLLALGQEIGLHLDPTGWNIDRQEQKSRKIAWWIIYVQEKWLSHWLGYPSHILAHSWTVPPLAIGDFSDEKDTITFDMISSANKFIALTELTLILGDVLSSFYTQRPARPNANQILLEDERRILHQLDEWKVRNRWSVTNPHKLPNEYFIVFAYSTIHLSVCRAVHAKTEFPIEATKERAMTVFDDLIHVLSNLQPQAVDMLWLSYCKGCLTFMGNFMITVMLSSVEDRSFESGKRRLDEYMALLERISKTFEFSKLPCQRLNLIIQRLFSSRE</sequence>
<dbReference type="GeneID" id="19463255"/>
<dbReference type="GO" id="GO:0008270">
    <property type="term" value="F:zinc ion binding"/>
    <property type="evidence" value="ECO:0007669"/>
    <property type="project" value="InterPro"/>
</dbReference>
<keyword evidence="5" id="KW-1185">Reference proteome</keyword>
<dbReference type="PANTHER" id="PTHR31668">
    <property type="entry name" value="GLUCOSE TRANSPORT TRANSCRIPTION REGULATOR RGT1-RELATED-RELATED"/>
    <property type="match status" value="1"/>
</dbReference>
<reference evidence="4 5" key="1">
    <citation type="journal article" date="2013" name="BMC Genomics">
        <title>Genomics-driven discovery of the pneumocandin biosynthetic gene cluster in the fungus Glarea lozoyensis.</title>
        <authorList>
            <person name="Chen L."/>
            <person name="Yue Q."/>
            <person name="Zhang X."/>
            <person name="Xiang M."/>
            <person name="Wang C."/>
            <person name="Li S."/>
            <person name="Che Y."/>
            <person name="Ortiz-Lopez F.J."/>
            <person name="Bills G.F."/>
            <person name="Liu X."/>
            <person name="An Z."/>
        </authorList>
    </citation>
    <scope>NUCLEOTIDE SEQUENCE [LARGE SCALE GENOMIC DNA]</scope>
    <source>
        <strain evidence="5">ATCC 20868 / MF5171</strain>
    </source>
</reference>
<dbReference type="Pfam" id="PF04082">
    <property type="entry name" value="Fungal_trans"/>
    <property type="match status" value="1"/>
</dbReference>
<dbReference type="HOGENOM" id="CLU_006632_5_1_1"/>
<dbReference type="GO" id="GO:0005634">
    <property type="term" value="C:nucleus"/>
    <property type="evidence" value="ECO:0007669"/>
    <property type="project" value="TreeGrafter"/>
</dbReference>
<organism evidence="4 5">
    <name type="scientific">Glarea lozoyensis (strain ATCC 20868 / MF5171)</name>
    <dbReference type="NCBI Taxonomy" id="1116229"/>
    <lineage>
        <taxon>Eukaryota</taxon>
        <taxon>Fungi</taxon>
        <taxon>Dikarya</taxon>
        <taxon>Ascomycota</taxon>
        <taxon>Pezizomycotina</taxon>
        <taxon>Leotiomycetes</taxon>
        <taxon>Helotiales</taxon>
        <taxon>Helotiaceae</taxon>
        <taxon>Glarea</taxon>
    </lineage>
</organism>
<protein>
    <recommendedName>
        <fullName evidence="3">Xylanolytic transcriptional activator regulatory domain-containing protein</fullName>
    </recommendedName>
</protein>
<accession>S3CQM1</accession>
<evidence type="ECO:0000256" key="2">
    <source>
        <dbReference type="SAM" id="MobiDB-lite"/>
    </source>
</evidence>
<dbReference type="Proteomes" id="UP000016922">
    <property type="component" value="Unassembled WGS sequence"/>
</dbReference>
<evidence type="ECO:0000256" key="1">
    <source>
        <dbReference type="ARBA" id="ARBA00023242"/>
    </source>
</evidence>
<evidence type="ECO:0000259" key="3">
    <source>
        <dbReference type="SMART" id="SM00906"/>
    </source>
</evidence>
<dbReference type="InterPro" id="IPR050797">
    <property type="entry name" value="Carb_Metab_Trans_Reg"/>
</dbReference>
<dbReference type="STRING" id="1116229.S3CQM1"/>
<proteinExistence type="predicted"/>
<dbReference type="GO" id="GO:0006351">
    <property type="term" value="P:DNA-templated transcription"/>
    <property type="evidence" value="ECO:0007669"/>
    <property type="project" value="InterPro"/>
</dbReference>
<gene>
    <name evidence="4" type="ORF">GLAREA_04200</name>
</gene>
<dbReference type="OMA" id="FWWSPIS"/>
<evidence type="ECO:0000313" key="4">
    <source>
        <dbReference type="EMBL" id="EPE27409.1"/>
    </source>
</evidence>
<feature type="domain" description="Xylanolytic transcriptional activator regulatory" evidence="3">
    <location>
        <begin position="287"/>
        <end position="359"/>
    </location>
</feature>
<dbReference type="KEGG" id="glz:GLAREA_04200"/>
<feature type="compositionally biased region" description="Basic and acidic residues" evidence="2">
    <location>
        <begin position="1"/>
        <end position="17"/>
    </location>
</feature>